<feature type="region of interest" description="Disordered" evidence="2">
    <location>
        <begin position="289"/>
        <end position="339"/>
    </location>
</feature>
<dbReference type="Gene3D" id="1.20.80.10">
    <property type="match status" value="1"/>
</dbReference>
<dbReference type="PANTHER" id="PTHR23310:SF133">
    <property type="entry name" value="COA BINDING PROTEIN, PUTATIVE (AFU_ORTHOLOGUE AFUA_1G12300)-RELATED"/>
    <property type="match status" value="1"/>
</dbReference>
<dbReference type="InterPro" id="IPR022408">
    <property type="entry name" value="Acyl-CoA-binding_prot_CS"/>
</dbReference>
<dbReference type="AlphaFoldDB" id="A0A177V8A9"/>
<evidence type="ECO:0000256" key="1">
    <source>
        <dbReference type="ARBA" id="ARBA00023121"/>
    </source>
</evidence>
<feature type="region of interest" description="Disordered" evidence="2">
    <location>
        <begin position="361"/>
        <end position="396"/>
    </location>
</feature>
<evidence type="ECO:0000313" key="4">
    <source>
        <dbReference type="EMBL" id="CAD6959610.1"/>
    </source>
</evidence>
<evidence type="ECO:0000313" key="7">
    <source>
        <dbReference type="Proteomes" id="UP000836402"/>
    </source>
</evidence>
<feature type="compositionally biased region" description="Low complexity" evidence="2">
    <location>
        <begin position="208"/>
        <end position="221"/>
    </location>
</feature>
<dbReference type="Proteomes" id="UP000077671">
    <property type="component" value="Unassembled WGS sequence"/>
</dbReference>
<gene>
    <name evidence="5" type="ORF">A4X03_0g3049</name>
    <name evidence="4" type="ORF">JKIAZH3_G928</name>
</gene>
<dbReference type="EMBL" id="CAJHJG010006802">
    <property type="protein sequence ID" value="CAD6959610.1"/>
    <property type="molecule type" value="Genomic_DNA"/>
</dbReference>
<evidence type="ECO:0000256" key="2">
    <source>
        <dbReference type="SAM" id="MobiDB-lite"/>
    </source>
</evidence>
<dbReference type="PROSITE" id="PS51228">
    <property type="entry name" value="ACB_2"/>
    <property type="match status" value="1"/>
</dbReference>
<dbReference type="PROSITE" id="PS00880">
    <property type="entry name" value="ACB_1"/>
    <property type="match status" value="1"/>
</dbReference>
<feature type="compositionally biased region" description="Low complexity" evidence="2">
    <location>
        <begin position="146"/>
        <end position="156"/>
    </location>
</feature>
<protein>
    <recommendedName>
        <fullName evidence="3">ACB domain-containing protein</fullName>
    </recommendedName>
</protein>
<dbReference type="InterPro" id="IPR014352">
    <property type="entry name" value="FERM/acyl-CoA-bd_prot_sf"/>
</dbReference>
<keyword evidence="1" id="KW-0446">Lipid-binding</keyword>
<dbReference type="InterPro" id="IPR035984">
    <property type="entry name" value="Acyl-CoA-binding_sf"/>
</dbReference>
<dbReference type="PANTHER" id="PTHR23310">
    <property type="entry name" value="ACYL-COA-BINDING PROTEIN, ACBP"/>
    <property type="match status" value="1"/>
</dbReference>
<feature type="compositionally biased region" description="Acidic residues" evidence="2">
    <location>
        <begin position="171"/>
        <end position="197"/>
    </location>
</feature>
<accession>A0A177V8A9</accession>
<name>A0A177V8A9_9BASI</name>
<evidence type="ECO:0000313" key="5">
    <source>
        <dbReference type="EMBL" id="KAE8261681.1"/>
    </source>
</evidence>
<feature type="compositionally biased region" description="Gly residues" evidence="2">
    <location>
        <begin position="235"/>
        <end position="246"/>
    </location>
</feature>
<feature type="region of interest" description="Disordered" evidence="2">
    <location>
        <begin position="124"/>
        <end position="272"/>
    </location>
</feature>
<proteinExistence type="predicted"/>
<dbReference type="InterPro" id="IPR000582">
    <property type="entry name" value="Acyl-CoA-binding_protein"/>
</dbReference>
<dbReference type="Proteomes" id="UP000836402">
    <property type="component" value="Unassembled WGS sequence"/>
</dbReference>
<sequence length="652" mass="65782">MSSTALIDALFMRTVDIVQSLPNAGPIQTSYEEKLALYSLYKQATDGDVNFTRPGMFDMLGRAKWDAWAKRKGLPSRDAKQLYVESMLAILRRFSDRPQAIALIEELESFSGDVEQQIMDDSFVQDETESEDSPPRPPPGARRSKTGSSGRGSKAAQVSSGAGPARPALISDDEGSEDDDDDDSDDDDEEEEELDEAETYRRGGPTGPGRAPLSGGARQAAGGAGLPPHAFHGRYGPGSAAGGGGPPSSWSQQSFTGPGFPASARPGGPGYGPAGGSAAGGYYGAPGAGPGPGRAPSVAGTSLSGAAPPGAYFPPSSSHHPHHHPHPFRGSEAGFGPGSGYGGGAGAGGFANVRGTAAPYAASSVGGRSGGPRSEVGGMVPSATHQQLPPGVLPAGMAMMRPAGSVIGGPGAGSLQGQALVGGYAPPAPAAAPPLRPEVDLALQSIQTSLAALHERLNRVESTGRDTDRGGLLHAFFRSARGGAGEGQSGNGSGNGNGRRGAMGSAYAGFADAFHDIAVLLGFRRGRAGAGTAPSFYQAGGNGGGNDRSRDALALAVRLGLAAVNLAVRLALDVTSVVILLSLFLTLAKRITGRGDPLLLLRLIRRWTGVRPRTLIAATTSAAAVAVGSGNGSAARSGRAVGGSSGSGPKST</sequence>
<reference evidence="4" key="3">
    <citation type="submission" date="2020-10" db="EMBL/GenBank/DDBJ databases">
        <authorList>
            <person name="Sedaghatjoo S."/>
        </authorList>
    </citation>
    <scope>NUCLEOTIDE SEQUENCE</scope>
    <source>
        <strain evidence="4">AZH3</strain>
    </source>
</reference>
<dbReference type="GO" id="GO:0006631">
    <property type="term" value="P:fatty acid metabolic process"/>
    <property type="evidence" value="ECO:0007669"/>
    <property type="project" value="TreeGrafter"/>
</dbReference>
<dbReference type="Pfam" id="PF00887">
    <property type="entry name" value="ACBP"/>
    <property type="match status" value="1"/>
</dbReference>
<dbReference type="EMBL" id="LWDD02000333">
    <property type="protein sequence ID" value="KAE8261681.1"/>
    <property type="molecule type" value="Genomic_DNA"/>
</dbReference>
<dbReference type="PRINTS" id="PR00689">
    <property type="entry name" value="ACOABINDINGP"/>
</dbReference>
<comment type="caution">
    <text evidence="5">The sequence shown here is derived from an EMBL/GenBank/DDBJ whole genome shotgun (WGS) entry which is preliminary data.</text>
</comment>
<organism evidence="5 6">
    <name type="scientific">Tilletia caries</name>
    <name type="common">wheat bunt fungus</name>
    <dbReference type="NCBI Taxonomy" id="13290"/>
    <lineage>
        <taxon>Eukaryota</taxon>
        <taxon>Fungi</taxon>
        <taxon>Dikarya</taxon>
        <taxon>Basidiomycota</taxon>
        <taxon>Ustilaginomycotina</taxon>
        <taxon>Exobasidiomycetes</taxon>
        <taxon>Tilletiales</taxon>
        <taxon>Tilletiaceae</taxon>
        <taxon>Tilletia</taxon>
    </lineage>
</organism>
<dbReference type="SUPFAM" id="SSF47027">
    <property type="entry name" value="Acyl-CoA binding protein"/>
    <property type="match status" value="1"/>
</dbReference>
<dbReference type="GO" id="GO:0000062">
    <property type="term" value="F:fatty-acyl-CoA binding"/>
    <property type="evidence" value="ECO:0007669"/>
    <property type="project" value="InterPro"/>
</dbReference>
<reference evidence="5" key="1">
    <citation type="submission" date="2016-04" db="EMBL/GenBank/DDBJ databases">
        <authorList>
            <person name="Nguyen H.D."/>
            <person name="Kesanakurti P."/>
            <person name="Cullis J."/>
            <person name="Levesque C.A."/>
            <person name="Hambleton S."/>
        </authorList>
    </citation>
    <scope>NUCLEOTIDE SEQUENCE</scope>
    <source>
        <strain evidence="5">DAOMC 238032</strain>
    </source>
</reference>
<feature type="region of interest" description="Disordered" evidence="2">
    <location>
        <begin position="629"/>
        <end position="652"/>
    </location>
</feature>
<evidence type="ECO:0000313" key="6">
    <source>
        <dbReference type="Proteomes" id="UP000077671"/>
    </source>
</evidence>
<feature type="domain" description="ACB" evidence="3">
    <location>
        <begin position="7"/>
        <end position="96"/>
    </location>
</feature>
<evidence type="ECO:0000259" key="3">
    <source>
        <dbReference type="PROSITE" id="PS51228"/>
    </source>
</evidence>
<feature type="compositionally biased region" description="Low complexity" evidence="2">
    <location>
        <begin position="363"/>
        <end position="378"/>
    </location>
</feature>
<feature type="compositionally biased region" description="Low complexity" evidence="2">
    <location>
        <begin position="629"/>
        <end position="639"/>
    </location>
</feature>
<reference evidence="5" key="2">
    <citation type="journal article" date="2019" name="IMA Fungus">
        <title>Genome sequencing and comparison of five Tilletia species to identify candidate genes for the detection of regulated species infecting wheat.</title>
        <authorList>
            <person name="Nguyen H.D.T."/>
            <person name="Sultana T."/>
            <person name="Kesanakurti P."/>
            <person name="Hambleton S."/>
        </authorList>
    </citation>
    <scope>NUCLEOTIDE SEQUENCE</scope>
    <source>
        <strain evidence="5">DAOMC 238032</strain>
    </source>
</reference>
<keyword evidence="7" id="KW-1185">Reference proteome</keyword>